<proteinExistence type="predicted"/>
<evidence type="ECO:0008006" key="4">
    <source>
        <dbReference type="Google" id="ProtNLM"/>
    </source>
</evidence>
<feature type="compositionally biased region" description="Acidic residues" evidence="1">
    <location>
        <begin position="140"/>
        <end position="154"/>
    </location>
</feature>
<dbReference type="AlphaFoldDB" id="A0A4Y8CM56"/>
<feature type="region of interest" description="Disordered" evidence="1">
    <location>
        <begin position="1"/>
        <end position="183"/>
    </location>
</feature>
<sequence length="544" mass="60522">MSAREKKHAPKPSSSRIDLAHSLAHRAASPSISISGSGSGSGSGTRTTNINSQSGEYIPPPSSTSTTSQLQSQSQSSLAEITAAPRVRHSRPHPQSTTHPAADPQRRNSPNPSTHFHPHSYSRSRSRSRSKTPSPRDYDYDYDYDDDSENENEDYIPHTSTSTSTSEEEEEEEQEPLPPESQIHNLTTTLLHTRETLHLLQTAHSTLHTNYLATDSQLRLLRSAHANCPSAAEVQSRVGALMLDRDAFREAYNDAMGEMRGKDEEIMALRGQVRGLKEWVSSSGRGGVGGEQVTDEVVVEKMQWIGNALQNWVISNFRRGRIDLGKASDEVRQHLEQWVPMYQHLATSSKINFIQSLVSSILVFEIFQAYFVGLPEQQAMEIARTEMTLGSYGPEDAMNQWRSTTLGILLKEAPEKLKSETTAVVNTVVAQLNSLLDPIFDVQSTEARDQSLKTIISAAIDLSRLLRAQKAVFSIMMPIIEEHQQTMFDEERMEDIGGEDEDTLNEREISCVTFPGILKAGDENGERNHLINIVTKMKVLCAPD</sequence>
<comment type="caution">
    <text evidence="2">The sequence shown here is derived from an EMBL/GenBank/DDBJ whole genome shotgun (WGS) entry which is preliminary data.</text>
</comment>
<dbReference type="OrthoDB" id="5328813at2759"/>
<name>A0A4Y8CM56_9HELO</name>
<feature type="compositionally biased region" description="Low complexity" evidence="1">
    <location>
        <begin position="63"/>
        <end position="78"/>
    </location>
</feature>
<feature type="compositionally biased region" description="Acidic residues" evidence="1">
    <location>
        <begin position="166"/>
        <end position="175"/>
    </location>
</feature>
<organism evidence="2 3">
    <name type="scientific">Botryotinia calthae</name>
    <dbReference type="NCBI Taxonomy" id="38488"/>
    <lineage>
        <taxon>Eukaryota</taxon>
        <taxon>Fungi</taxon>
        <taxon>Dikarya</taxon>
        <taxon>Ascomycota</taxon>
        <taxon>Pezizomycotina</taxon>
        <taxon>Leotiomycetes</taxon>
        <taxon>Helotiales</taxon>
        <taxon>Sclerotiniaceae</taxon>
        <taxon>Botryotinia</taxon>
    </lineage>
</organism>
<gene>
    <name evidence="2" type="ORF">BOTCAL_0538g00020</name>
</gene>
<dbReference type="Proteomes" id="UP000297299">
    <property type="component" value="Unassembled WGS sequence"/>
</dbReference>
<feature type="compositionally biased region" description="Basic residues" evidence="1">
    <location>
        <begin position="1"/>
        <end position="10"/>
    </location>
</feature>
<feature type="compositionally biased region" description="Basic residues" evidence="1">
    <location>
        <begin position="116"/>
        <end position="130"/>
    </location>
</feature>
<reference evidence="2 3" key="1">
    <citation type="submission" date="2017-11" db="EMBL/GenBank/DDBJ databases">
        <title>Comparative genomics of Botrytis spp.</title>
        <authorList>
            <person name="Valero-Jimenez C.A."/>
            <person name="Tapia P."/>
            <person name="Veloso J."/>
            <person name="Silva-Moreno E."/>
            <person name="Staats M."/>
            <person name="Valdes J.H."/>
            <person name="Van Kan J.A.L."/>
        </authorList>
    </citation>
    <scope>NUCLEOTIDE SEQUENCE [LARGE SCALE GENOMIC DNA]</scope>
    <source>
        <strain evidence="2 3">MUCL2830</strain>
    </source>
</reference>
<accession>A0A4Y8CM56</accession>
<feature type="compositionally biased region" description="Polar residues" evidence="1">
    <location>
        <begin position="45"/>
        <end position="55"/>
    </location>
</feature>
<protein>
    <recommendedName>
        <fullName evidence="4">Involucrin repeat protein</fullName>
    </recommendedName>
</protein>
<dbReference type="EMBL" id="PHWZ01000536">
    <property type="protein sequence ID" value="TEY36893.1"/>
    <property type="molecule type" value="Genomic_DNA"/>
</dbReference>
<keyword evidence="3" id="KW-1185">Reference proteome</keyword>
<evidence type="ECO:0000313" key="2">
    <source>
        <dbReference type="EMBL" id="TEY36893.1"/>
    </source>
</evidence>
<evidence type="ECO:0000256" key="1">
    <source>
        <dbReference type="SAM" id="MobiDB-lite"/>
    </source>
</evidence>
<evidence type="ECO:0000313" key="3">
    <source>
        <dbReference type="Proteomes" id="UP000297299"/>
    </source>
</evidence>